<feature type="compositionally biased region" description="Basic residues" evidence="1">
    <location>
        <begin position="502"/>
        <end position="511"/>
    </location>
</feature>
<keyword evidence="2" id="KW-1133">Transmembrane helix</keyword>
<evidence type="ECO:0000313" key="3">
    <source>
        <dbReference type="EMBL" id="ORZ35880.1"/>
    </source>
</evidence>
<name>A0A1Y2HMR6_9FUNG</name>
<proteinExistence type="predicted"/>
<dbReference type="Proteomes" id="UP000193411">
    <property type="component" value="Unassembled WGS sequence"/>
</dbReference>
<evidence type="ECO:0000313" key="4">
    <source>
        <dbReference type="Proteomes" id="UP000193411"/>
    </source>
</evidence>
<comment type="caution">
    <text evidence="3">The sequence shown here is derived from an EMBL/GenBank/DDBJ whole genome shotgun (WGS) entry which is preliminary data.</text>
</comment>
<dbReference type="EMBL" id="MCFL01000020">
    <property type="protein sequence ID" value="ORZ35880.1"/>
    <property type="molecule type" value="Genomic_DNA"/>
</dbReference>
<accession>A0A1Y2HMR6</accession>
<keyword evidence="2" id="KW-0472">Membrane</keyword>
<reference evidence="3 4" key="1">
    <citation type="submission" date="2016-07" db="EMBL/GenBank/DDBJ databases">
        <title>Pervasive Adenine N6-methylation of Active Genes in Fungi.</title>
        <authorList>
            <consortium name="DOE Joint Genome Institute"/>
            <person name="Mondo S.J."/>
            <person name="Dannebaum R.O."/>
            <person name="Kuo R.C."/>
            <person name="Labutti K."/>
            <person name="Haridas S."/>
            <person name="Kuo A."/>
            <person name="Salamov A."/>
            <person name="Ahrendt S.R."/>
            <person name="Lipzen A."/>
            <person name="Sullivan W."/>
            <person name="Andreopoulos W.B."/>
            <person name="Clum A."/>
            <person name="Lindquist E."/>
            <person name="Daum C."/>
            <person name="Ramamoorthy G.K."/>
            <person name="Gryganskyi A."/>
            <person name="Culley D."/>
            <person name="Magnuson J.K."/>
            <person name="James T.Y."/>
            <person name="O'Malley M.A."/>
            <person name="Stajich J.E."/>
            <person name="Spatafora J.W."/>
            <person name="Visel A."/>
            <person name="Grigoriev I.V."/>
        </authorList>
    </citation>
    <scope>NUCLEOTIDE SEQUENCE [LARGE SCALE GENOMIC DNA]</scope>
    <source>
        <strain evidence="3 4">PL171</strain>
    </source>
</reference>
<gene>
    <name evidence="3" type="ORF">BCR44DRAFT_54589</name>
</gene>
<protein>
    <submittedName>
        <fullName evidence="3">Uncharacterized protein</fullName>
    </submittedName>
</protein>
<sequence length="564" mass="61679">MINATPPRSITTQSLQLLLTRNPSQTDGHHGSDHSPPRALVNDAGIQQASRTTSSAARTALRIDTKTKKFGSVRTVRMSYALPCGLTCIFLTIATAVCGLWAASLLALNEYSMKKSTAATISLAQMVDSSTSANIQSRLYSWLHESWALVTVTAKLHRRGSMSQTRLDEAYWQLLENTRVYDYMTGLAIADDQFNTFVGIQRFDSIIPPTEKWYYHIDPTTGRPISPAYNKKTYNFRTRGWYRNTTLANATTWTDLYTYTSGAFAGGISLCEPLYTSPRPEGQPSGVVALDVTLQPLTDFLNDAMNQAMGTAYLMDSRGRLLGTSTGEPVIVNALQISAHDSVDFFTRETARRIQPYLSDPLITSHVIRDPDFSFSFRKVSAASASGLVIVAGRPATTYTGPIETMQTAFSESLVVSIRNTALITTSFVVLVSGVALFIIHRMVIVPLKHMRHAIMKASELEFKHMTVNDTMVPSKFDELNALQYAFRAMCAAFATGLRQTRQLKKKKKKKGGETAAGTRGGGGVDDRPSGSASLGRELEGSSHSAKEDEASSDQDDGTVSSPV</sequence>
<keyword evidence="2" id="KW-0812">Transmembrane</keyword>
<keyword evidence="4" id="KW-1185">Reference proteome</keyword>
<feature type="compositionally biased region" description="Basic and acidic residues" evidence="1">
    <location>
        <begin position="537"/>
        <end position="550"/>
    </location>
</feature>
<dbReference type="Gene3D" id="3.30.450.20">
    <property type="entry name" value="PAS domain"/>
    <property type="match status" value="2"/>
</dbReference>
<evidence type="ECO:0000256" key="1">
    <source>
        <dbReference type="SAM" id="MobiDB-lite"/>
    </source>
</evidence>
<dbReference type="AlphaFoldDB" id="A0A1Y2HMR6"/>
<dbReference type="Gene3D" id="6.10.340.10">
    <property type="match status" value="1"/>
</dbReference>
<feature type="transmembrane region" description="Helical" evidence="2">
    <location>
        <begin position="421"/>
        <end position="441"/>
    </location>
</feature>
<organism evidence="3 4">
    <name type="scientific">Catenaria anguillulae PL171</name>
    <dbReference type="NCBI Taxonomy" id="765915"/>
    <lineage>
        <taxon>Eukaryota</taxon>
        <taxon>Fungi</taxon>
        <taxon>Fungi incertae sedis</taxon>
        <taxon>Blastocladiomycota</taxon>
        <taxon>Blastocladiomycetes</taxon>
        <taxon>Blastocladiales</taxon>
        <taxon>Catenariaceae</taxon>
        <taxon>Catenaria</taxon>
    </lineage>
</organism>
<feature type="region of interest" description="Disordered" evidence="1">
    <location>
        <begin position="502"/>
        <end position="564"/>
    </location>
</feature>
<feature type="transmembrane region" description="Helical" evidence="2">
    <location>
        <begin position="80"/>
        <end position="108"/>
    </location>
</feature>
<evidence type="ECO:0000256" key="2">
    <source>
        <dbReference type="SAM" id="Phobius"/>
    </source>
</evidence>